<evidence type="ECO:0000313" key="3">
    <source>
        <dbReference type="WBParaSite" id="L893_g7216.t1"/>
    </source>
</evidence>
<evidence type="ECO:0000313" key="2">
    <source>
        <dbReference type="Proteomes" id="UP000095287"/>
    </source>
</evidence>
<proteinExistence type="predicted"/>
<organism evidence="2 3">
    <name type="scientific">Steinernema glaseri</name>
    <dbReference type="NCBI Taxonomy" id="37863"/>
    <lineage>
        <taxon>Eukaryota</taxon>
        <taxon>Metazoa</taxon>
        <taxon>Ecdysozoa</taxon>
        <taxon>Nematoda</taxon>
        <taxon>Chromadorea</taxon>
        <taxon>Rhabditida</taxon>
        <taxon>Tylenchina</taxon>
        <taxon>Panagrolaimomorpha</taxon>
        <taxon>Strongyloidoidea</taxon>
        <taxon>Steinernematidae</taxon>
        <taxon>Steinernema</taxon>
    </lineage>
</organism>
<dbReference type="AlphaFoldDB" id="A0A1I8AM76"/>
<feature type="compositionally biased region" description="Polar residues" evidence="1">
    <location>
        <begin position="82"/>
        <end position="93"/>
    </location>
</feature>
<dbReference type="WBParaSite" id="L893_g7216.t1">
    <property type="protein sequence ID" value="L893_g7216.t1"/>
    <property type="gene ID" value="L893_g7216"/>
</dbReference>
<protein>
    <submittedName>
        <fullName evidence="3">C2H2-type domain-containing protein</fullName>
    </submittedName>
</protein>
<keyword evidence="2" id="KW-1185">Reference proteome</keyword>
<accession>A0A1I8AM76</accession>
<reference evidence="3" key="1">
    <citation type="submission" date="2016-11" db="UniProtKB">
        <authorList>
            <consortium name="WormBaseParasite"/>
        </authorList>
    </citation>
    <scope>IDENTIFICATION</scope>
</reference>
<name>A0A1I8AM76_9BILA</name>
<evidence type="ECO:0000256" key="1">
    <source>
        <dbReference type="SAM" id="MobiDB-lite"/>
    </source>
</evidence>
<dbReference type="Proteomes" id="UP000095287">
    <property type="component" value="Unplaced"/>
</dbReference>
<sequence>MSQCSQPAFFDPTRCQIPCQCIFSAPLPCTTLVTPFAKHTSKHRKGPRCFLPKESVYDDRSRTFRLMAVVHQSIPSARPAETVSSHMTGLQTRNSEKKGGHKRRRALSRDCVPPYSELFLQTMRNSLAAEITRGGDKGSASSTD</sequence>
<feature type="region of interest" description="Disordered" evidence="1">
    <location>
        <begin position="76"/>
        <end position="109"/>
    </location>
</feature>